<dbReference type="EMBL" id="FOCG01000002">
    <property type="protein sequence ID" value="SEN01761.1"/>
    <property type="molecule type" value="Genomic_DNA"/>
</dbReference>
<name>A0A1H8D2V5_9FIRM</name>
<keyword evidence="4" id="KW-1185">Reference proteome</keyword>
<organism evidence="3 4">
    <name type="scientific">Hydrogenoanaerobacterium saccharovorans</name>
    <dbReference type="NCBI Taxonomy" id="474960"/>
    <lineage>
        <taxon>Bacteria</taxon>
        <taxon>Bacillati</taxon>
        <taxon>Bacillota</taxon>
        <taxon>Clostridia</taxon>
        <taxon>Eubacteriales</taxon>
        <taxon>Oscillospiraceae</taxon>
        <taxon>Hydrogenoanaerobacterium</taxon>
    </lineage>
</organism>
<proteinExistence type="predicted"/>
<evidence type="ECO:0000256" key="1">
    <source>
        <dbReference type="ARBA" id="ARBA00022829"/>
    </source>
</evidence>
<reference evidence="3 4" key="1">
    <citation type="submission" date="2016-10" db="EMBL/GenBank/DDBJ databases">
        <authorList>
            <person name="de Groot N.N."/>
        </authorList>
    </citation>
    <scope>NUCLEOTIDE SEQUENCE [LARGE SCALE GENOMIC DNA]</scope>
    <source>
        <strain evidence="3 4">CGMCC 1.5070</strain>
    </source>
</reference>
<dbReference type="PANTHER" id="PTHR33969:SF2">
    <property type="entry name" value="SEGREGATION AND CONDENSATION PROTEIN A"/>
    <property type="match status" value="1"/>
</dbReference>
<dbReference type="Gene3D" id="6.10.250.2410">
    <property type="match status" value="1"/>
</dbReference>
<protein>
    <recommendedName>
        <fullName evidence="2">Segregation and condensation protein A</fullName>
    </recommendedName>
</protein>
<keyword evidence="1" id="KW-0159">Chromosome partition</keyword>
<evidence type="ECO:0000256" key="2">
    <source>
        <dbReference type="ARBA" id="ARBA00044777"/>
    </source>
</evidence>
<dbReference type="InterPro" id="IPR003768">
    <property type="entry name" value="ScpA"/>
</dbReference>
<accession>A0A1H8D2V5</accession>
<evidence type="ECO:0000313" key="4">
    <source>
        <dbReference type="Proteomes" id="UP000199158"/>
    </source>
</evidence>
<dbReference type="AlphaFoldDB" id="A0A1H8D2V5"/>
<dbReference type="STRING" id="474960.SAMN05216180_2491"/>
<evidence type="ECO:0000313" key="3">
    <source>
        <dbReference type="EMBL" id="SEN01761.1"/>
    </source>
</evidence>
<dbReference type="GO" id="GO:0007059">
    <property type="term" value="P:chromosome segregation"/>
    <property type="evidence" value="ECO:0007669"/>
    <property type="project" value="UniProtKB-KW"/>
</dbReference>
<dbReference type="Pfam" id="PF02616">
    <property type="entry name" value="SMC_ScpA"/>
    <property type="match status" value="1"/>
</dbReference>
<sequence length="234" mass="27081">MEKLTFKLDHFEGPLDLLLFLISKHKLNIYDIEIAQLLEQYLSYIDEAQFQNMEVASEFLEMASRLVYMKTISLLPKHEDEEELLKQELTGQLLEYQTCKQVAALLAQQNRSADLFVREPMELEADLTYTLVHSSNELIQAYLTAMGKAQKRMPPPVTAFSDIVKHRVVSVASKIIFVLKRLYKYRQVRFDSLFAESGDRSELVATFLAVLELVKNKRIVVSDDNEKIAFRKTI</sequence>
<gene>
    <name evidence="3" type="ORF">SAMN05216180_2491</name>
</gene>
<dbReference type="RefSeq" id="WP_092755638.1">
    <property type="nucleotide sequence ID" value="NZ_FOCG01000002.1"/>
</dbReference>
<dbReference type="PANTHER" id="PTHR33969">
    <property type="entry name" value="SEGREGATION AND CONDENSATION PROTEIN A"/>
    <property type="match status" value="1"/>
</dbReference>
<dbReference type="OrthoDB" id="9811016at2"/>
<dbReference type="Proteomes" id="UP000199158">
    <property type="component" value="Unassembled WGS sequence"/>
</dbReference>